<name>A0A916NWY6_9MICO</name>
<keyword evidence="3" id="KW-1185">Reference proteome</keyword>
<accession>A0A916NWY6</accession>
<proteinExistence type="predicted"/>
<evidence type="ECO:0008006" key="4">
    <source>
        <dbReference type="Google" id="ProtNLM"/>
    </source>
</evidence>
<evidence type="ECO:0000313" key="2">
    <source>
        <dbReference type="EMBL" id="CAG7620956.1"/>
    </source>
</evidence>
<protein>
    <recommendedName>
        <fullName evidence="4">Ig-like domain-containing protein</fullName>
    </recommendedName>
</protein>
<evidence type="ECO:0000256" key="1">
    <source>
        <dbReference type="SAM" id="SignalP"/>
    </source>
</evidence>
<feature type="signal peptide" evidence="1">
    <location>
        <begin position="1"/>
        <end position="33"/>
    </location>
</feature>
<dbReference type="RefSeq" id="WP_218116327.1">
    <property type="nucleotide sequence ID" value="NZ_CAJVAP010000037.1"/>
</dbReference>
<dbReference type="InterPro" id="IPR010916">
    <property type="entry name" value="TonB_box_CS"/>
</dbReference>
<reference evidence="2" key="1">
    <citation type="submission" date="2021-06" db="EMBL/GenBank/DDBJ databases">
        <authorList>
            <person name="Criscuolo A."/>
        </authorList>
    </citation>
    <scope>NUCLEOTIDE SEQUENCE</scope>
    <source>
        <strain evidence="2">CIP111803</strain>
    </source>
</reference>
<dbReference type="EMBL" id="CAJVAP010000037">
    <property type="protein sequence ID" value="CAG7620956.1"/>
    <property type="molecule type" value="Genomic_DNA"/>
</dbReference>
<organism evidence="2 3">
    <name type="scientific">Leucobacter soli</name>
    <dbReference type="NCBI Taxonomy" id="2812850"/>
    <lineage>
        <taxon>Bacteria</taxon>
        <taxon>Bacillati</taxon>
        <taxon>Actinomycetota</taxon>
        <taxon>Actinomycetes</taxon>
        <taxon>Micrococcales</taxon>
        <taxon>Microbacteriaceae</taxon>
        <taxon>Leucobacter</taxon>
    </lineage>
</organism>
<comment type="caution">
    <text evidence="2">The sequence shown here is derived from an EMBL/GenBank/DDBJ whole genome shotgun (WGS) entry which is preliminary data.</text>
</comment>
<keyword evidence="1" id="KW-0732">Signal</keyword>
<dbReference type="Proteomes" id="UP000693892">
    <property type="component" value="Unassembled WGS sequence"/>
</dbReference>
<sequence length="506" mass="52749">MIAQKKMRSLLATATAALLVASGAALAPTAALAAEPATPTIELSKTQLKPEGDTLTVTGSGFDTSFVGIPGYYGCPSFATAPKGFYVQVGWIKDTWKPSEGGVSTGATPDRKGGPNTWFADGDLNCRAPSTWTIEADGTASFEYTVEVTKAALGVLPEGARYAVFTHGGAGTSDQPLTQQPVNELSTDISFYPATVTGSVADSSPAGLTVSGAATGIPAGITGAYAAVIEEGDEASLTDPDSEYIAFAFPPFPAVTDGATSFTMTADAAKLDRNKRYEILVWKQHAAATPENIYGRIALDVSEEQWDDVFGMPTTTTVKFSPSTFSYNVKKTATVTVKAERSDEHPTGAVRVKINGKNYDATLANGKAAIQLSTPVNKGTRAVNATFTSDSAEFAGSKGSTTVVVTKATPKVSAKLAKSKVTTKQNGKIKVAVTIPGSLKAKAANFKVKLYDGKKVLRTVTLSKSGTGNVTIPKLKKGTHKIKVTVLSTTNTNSKSSVTRTLKVVS</sequence>
<feature type="chain" id="PRO_5038033211" description="Ig-like domain-containing protein" evidence="1">
    <location>
        <begin position="34"/>
        <end position="506"/>
    </location>
</feature>
<gene>
    <name evidence="2" type="ORF">LEUCIP111803_02401</name>
</gene>
<evidence type="ECO:0000313" key="3">
    <source>
        <dbReference type="Proteomes" id="UP000693892"/>
    </source>
</evidence>
<dbReference type="PROSITE" id="PS00430">
    <property type="entry name" value="TONB_DEPENDENT_REC_1"/>
    <property type="match status" value="1"/>
</dbReference>
<dbReference type="AlphaFoldDB" id="A0A916NWY6"/>